<evidence type="ECO:0000256" key="3">
    <source>
        <dbReference type="ARBA" id="ARBA00038412"/>
    </source>
</evidence>
<dbReference type="GO" id="GO:0005829">
    <property type="term" value="C:cytosol"/>
    <property type="evidence" value="ECO:0007669"/>
    <property type="project" value="TreeGrafter"/>
</dbReference>
<dbReference type="InterPro" id="IPR003615">
    <property type="entry name" value="HNH_nuc"/>
</dbReference>
<evidence type="ECO:0000256" key="4">
    <source>
        <dbReference type="ARBA" id="ARBA00040194"/>
    </source>
</evidence>
<keyword evidence="2" id="KW-0378">Hydrolase</keyword>
<dbReference type="SMART" id="SM00507">
    <property type="entry name" value="HNHc"/>
    <property type="match status" value="1"/>
</dbReference>
<keyword evidence="1" id="KW-0540">Nuclease</keyword>
<accession>A0AAC9X125</accession>
<dbReference type="Proteomes" id="UP000196816">
    <property type="component" value="Chromosome"/>
</dbReference>
<feature type="domain" description="HNH nuclease" evidence="5">
    <location>
        <begin position="39"/>
        <end position="90"/>
    </location>
</feature>
<organism evidence="7 8">
    <name type="scientific">Acetobacter pasteurianus subsp. pasteurianus</name>
    <dbReference type="NCBI Taxonomy" id="481145"/>
    <lineage>
        <taxon>Bacteria</taxon>
        <taxon>Pseudomonadati</taxon>
        <taxon>Pseudomonadota</taxon>
        <taxon>Alphaproteobacteria</taxon>
        <taxon>Acetobacterales</taxon>
        <taxon>Acetobacteraceae</taxon>
        <taxon>Acetobacter</taxon>
    </lineage>
</organism>
<evidence type="ECO:0000256" key="1">
    <source>
        <dbReference type="ARBA" id="ARBA00022722"/>
    </source>
</evidence>
<evidence type="ECO:0000256" key="2">
    <source>
        <dbReference type="ARBA" id="ARBA00022801"/>
    </source>
</evidence>
<evidence type="ECO:0000313" key="7">
    <source>
        <dbReference type="EMBL" id="ASC05632.1"/>
    </source>
</evidence>
<dbReference type="InterPro" id="IPR002711">
    <property type="entry name" value="HNH"/>
</dbReference>
<dbReference type="PANTHER" id="PTHR41286">
    <property type="entry name" value="HNH NUCLEASE YAJD-RELATED"/>
    <property type="match status" value="1"/>
</dbReference>
<dbReference type="GO" id="GO:0004519">
    <property type="term" value="F:endonuclease activity"/>
    <property type="evidence" value="ECO:0007669"/>
    <property type="project" value="InterPro"/>
</dbReference>
<proteinExistence type="inferred from homology"/>
<sequence length="107" mass="12069">MAPRLKCMTVGPPVFDTRIAHTAPKRADPFYLSREWRQLMRHLVEMRGSVCQACGRTNTRLFGDHIIELKDGGAKLDPANIQLLCGSCHTKKTARARAARMAVRHTR</sequence>
<evidence type="ECO:0000313" key="6">
    <source>
        <dbReference type="EMBL" id="ASC05018.1"/>
    </source>
</evidence>
<evidence type="ECO:0000259" key="5">
    <source>
        <dbReference type="SMART" id="SM00507"/>
    </source>
</evidence>
<dbReference type="Pfam" id="PF01844">
    <property type="entry name" value="HNH"/>
    <property type="match status" value="1"/>
</dbReference>
<dbReference type="PANTHER" id="PTHR41286:SF1">
    <property type="entry name" value="HNH NUCLEASE YAJD-RELATED"/>
    <property type="match status" value="1"/>
</dbReference>
<comment type="similarity">
    <text evidence="3">Belongs to the HNH nuclease family.</text>
</comment>
<evidence type="ECO:0000313" key="8">
    <source>
        <dbReference type="Proteomes" id="UP000196816"/>
    </source>
</evidence>
<reference evidence="7 8" key="1">
    <citation type="submission" date="2017-06" db="EMBL/GenBank/DDBJ databases">
        <title>Genome sequence of Acetobacter pasteurianus subsp. pasteurianus strain SRCM101468.</title>
        <authorList>
            <person name="Cho S.H."/>
        </authorList>
    </citation>
    <scope>NUCLEOTIDE SEQUENCE [LARGE SCALE GENOMIC DNA]</scope>
    <source>
        <strain evidence="7 8">SRCM101468</strain>
    </source>
</reference>
<dbReference type="EMBL" id="CP021922">
    <property type="protein sequence ID" value="ASC05018.1"/>
    <property type="molecule type" value="Genomic_DNA"/>
</dbReference>
<dbReference type="CDD" id="cd00085">
    <property type="entry name" value="HNHc"/>
    <property type="match status" value="1"/>
</dbReference>
<name>A0AAC9X125_ACEPA</name>
<dbReference type="GO" id="GO:0003676">
    <property type="term" value="F:nucleic acid binding"/>
    <property type="evidence" value="ECO:0007669"/>
    <property type="project" value="InterPro"/>
</dbReference>
<dbReference type="AlphaFoldDB" id="A0AAC9X125"/>
<dbReference type="EMBL" id="CP021922">
    <property type="protein sequence ID" value="ASC05632.1"/>
    <property type="molecule type" value="Genomic_DNA"/>
</dbReference>
<protein>
    <recommendedName>
        <fullName evidence="4">Putative HNH nuclease YajD</fullName>
    </recommendedName>
</protein>
<dbReference type="GO" id="GO:0016787">
    <property type="term" value="F:hydrolase activity"/>
    <property type="evidence" value="ECO:0007669"/>
    <property type="project" value="UniProtKB-KW"/>
</dbReference>
<dbReference type="Gene3D" id="1.10.30.50">
    <property type="match status" value="1"/>
</dbReference>
<gene>
    <name evidence="6" type="ORF">S101468_00751</name>
    <name evidence="7" type="ORF">S101468_01374</name>
</gene>
<dbReference type="RefSeq" id="WP_088365027.1">
    <property type="nucleotide sequence ID" value="NZ_CP021922.1"/>
</dbReference>
<dbReference type="GO" id="GO:0008270">
    <property type="term" value="F:zinc ion binding"/>
    <property type="evidence" value="ECO:0007669"/>
    <property type="project" value="InterPro"/>
</dbReference>